<dbReference type="EMBL" id="MIGC01003369">
    <property type="protein sequence ID" value="PHJ19540.1"/>
    <property type="molecule type" value="Genomic_DNA"/>
</dbReference>
<gene>
    <name evidence="2" type="ORF">CSUI_006630</name>
</gene>
<feature type="compositionally biased region" description="Basic and acidic residues" evidence="1">
    <location>
        <begin position="1"/>
        <end position="11"/>
    </location>
</feature>
<accession>A0A2C6KGC4</accession>
<feature type="region of interest" description="Disordered" evidence="1">
    <location>
        <begin position="1"/>
        <end position="29"/>
    </location>
</feature>
<evidence type="ECO:0000313" key="3">
    <source>
        <dbReference type="Proteomes" id="UP000221165"/>
    </source>
</evidence>
<evidence type="ECO:0000256" key="1">
    <source>
        <dbReference type="SAM" id="MobiDB-lite"/>
    </source>
</evidence>
<proteinExistence type="predicted"/>
<dbReference type="RefSeq" id="XP_067921239.1">
    <property type="nucleotide sequence ID" value="XM_068066784.1"/>
</dbReference>
<feature type="region of interest" description="Disordered" evidence="1">
    <location>
        <begin position="38"/>
        <end position="57"/>
    </location>
</feature>
<sequence>RSGKSAIDKCRARPLSPSPDKAGKLQRSSPLSFSEIHEAFEGQPGEKVPSPDEELRRSGRWPASEWTHYYKLASHRVPCDGTSRDFSPDTPRKSIECVTDFSLFLQDSQHFLRLQRQLGPATLSTFSFCFFLMKLGLVASKATQHELGTRCIQKRRRV</sequence>
<comment type="caution">
    <text evidence="2">The sequence shown here is derived from an EMBL/GenBank/DDBJ whole genome shotgun (WGS) entry which is preliminary data.</text>
</comment>
<dbReference type="GeneID" id="94429995"/>
<name>A0A2C6KGC4_9APIC</name>
<keyword evidence="3" id="KW-1185">Reference proteome</keyword>
<feature type="non-terminal residue" evidence="2">
    <location>
        <position position="1"/>
    </location>
</feature>
<evidence type="ECO:0000313" key="2">
    <source>
        <dbReference type="EMBL" id="PHJ19540.1"/>
    </source>
</evidence>
<organism evidence="2 3">
    <name type="scientific">Cystoisospora suis</name>
    <dbReference type="NCBI Taxonomy" id="483139"/>
    <lineage>
        <taxon>Eukaryota</taxon>
        <taxon>Sar</taxon>
        <taxon>Alveolata</taxon>
        <taxon>Apicomplexa</taxon>
        <taxon>Conoidasida</taxon>
        <taxon>Coccidia</taxon>
        <taxon>Eucoccidiorida</taxon>
        <taxon>Eimeriorina</taxon>
        <taxon>Sarcocystidae</taxon>
        <taxon>Cystoisospora</taxon>
    </lineage>
</organism>
<dbReference type="VEuPathDB" id="ToxoDB:CSUI_006630"/>
<protein>
    <submittedName>
        <fullName evidence="2">Uncharacterized protein</fullName>
    </submittedName>
</protein>
<dbReference type="Proteomes" id="UP000221165">
    <property type="component" value="Unassembled WGS sequence"/>
</dbReference>
<dbReference type="AlphaFoldDB" id="A0A2C6KGC4"/>
<reference evidence="2 3" key="1">
    <citation type="journal article" date="2017" name="Int. J. Parasitol.">
        <title>The genome of the protozoan parasite Cystoisospora suis and a reverse vaccinology approach to identify vaccine candidates.</title>
        <authorList>
            <person name="Palmieri N."/>
            <person name="Shrestha A."/>
            <person name="Ruttkowski B."/>
            <person name="Beck T."/>
            <person name="Vogl C."/>
            <person name="Tomley F."/>
            <person name="Blake D.P."/>
            <person name="Joachim A."/>
        </authorList>
    </citation>
    <scope>NUCLEOTIDE SEQUENCE [LARGE SCALE GENOMIC DNA]</scope>
    <source>
        <strain evidence="2 3">Wien I</strain>
    </source>
</reference>